<evidence type="ECO:0000256" key="5">
    <source>
        <dbReference type="ARBA" id="ARBA00022989"/>
    </source>
</evidence>
<dbReference type="PANTHER" id="PTHR23517">
    <property type="entry name" value="RESISTANCE PROTEIN MDTM, PUTATIVE-RELATED-RELATED"/>
    <property type="match status" value="1"/>
</dbReference>
<dbReference type="GO" id="GO:0005886">
    <property type="term" value="C:plasma membrane"/>
    <property type="evidence" value="ECO:0007669"/>
    <property type="project" value="UniProtKB-SubCell"/>
</dbReference>
<keyword evidence="3" id="KW-1003">Cell membrane</keyword>
<name>A0A9W3V8R8_BACTU</name>
<dbReference type="Pfam" id="PF07690">
    <property type="entry name" value="MFS_1"/>
    <property type="match status" value="1"/>
</dbReference>
<dbReference type="Gene3D" id="1.20.1250.20">
    <property type="entry name" value="MFS general substrate transporter like domains"/>
    <property type="match status" value="1"/>
</dbReference>
<evidence type="ECO:0000256" key="4">
    <source>
        <dbReference type="ARBA" id="ARBA00022692"/>
    </source>
</evidence>
<dbReference type="InterPro" id="IPR050171">
    <property type="entry name" value="MFS_Transporters"/>
</dbReference>
<evidence type="ECO:0000313" key="7">
    <source>
        <dbReference type="EMBL" id="AYF80902.1"/>
    </source>
</evidence>
<dbReference type="Proteomes" id="UP000269847">
    <property type="component" value="Chromosome"/>
</dbReference>
<keyword evidence="5" id="KW-1133">Transmembrane helix</keyword>
<sequence length="398" mass="44490">MVSEKIPVPIKILLTAVLFMNTGSFMIMPFLAIHLTNDLHFSSWEVGTILTTILISQRGLPIFTGFIGDRVSHTINILLGVVIRAVGFGLFVFASDFWSVSIASFFIGFGGALFDPSITAFFTTQKEALRKKIFTYFNQMLNAGVIVGPLVGALLVQFDPVYPFTIASIAMLLLAFVLFVYRNKYPKTFKDTKKILASLKDTASNKLFLLFMCIMPLFWIMFVQLNISFPVKAYNLTDNKQLVSSIFILNGVSGLLLMFLLRKIFISKHPLIMVKLGVLIMGLSIGAIPLISSIYWMLFCIFLYTLGETLALPGAEMTVAQFSNNKPAGLFFGIFQAFWAFGGTIGNYLGAWLNKFNHISIYWLIFLAIGILASLLFHIVHQKMEQPISSSKKHNMSI</sequence>
<gene>
    <name evidence="7" type="ORF">D7J84_06530</name>
</gene>
<dbReference type="PRINTS" id="PR01035">
    <property type="entry name" value="TCRTETA"/>
</dbReference>
<proteinExistence type="predicted"/>
<keyword evidence="4" id="KW-0812">Transmembrane</keyword>
<reference evidence="7 8" key="1">
    <citation type="submission" date="2018-09" db="EMBL/GenBank/DDBJ databases">
        <title>Complete genome of Bacillus thuringiensis strain QZL38.</title>
        <authorList>
            <person name="Song F."/>
        </authorList>
    </citation>
    <scope>NUCLEOTIDE SEQUENCE [LARGE SCALE GENOMIC DNA]</scope>
    <source>
        <strain evidence="7 8">QZL38</strain>
    </source>
</reference>
<dbReference type="EMBL" id="CP032608">
    <property type="protein sequence ID" value="AYF80902.1"/>
    <property type="molecule type" value="Genomic_DNA"/>
</dbReference>
<dbReference type="CDD" id="cd17329">
    <property type="entry name" value="MFS_MdtH_MDR_like"/>
    <property type="match status" value="1"/>
</dbReference>
<dbReference type="InterPro" id="IPR036259">
    <property type="entry name" value="MFS_trans_sf"/>
</dbReference>
<keyword evidence="6" id="KW-0472">Membrane</keyword>
<evidence type="ECO:0000256" key="2">
    <source>
        <dbReference type="ARBA" id="ARBA00022448"/>
    </source>
</evidence>
<dbReference type="SUPFAM" id="SSF103473">
    <property type="entry name" value="MFS general substrate transporter"/>
    <property type="match status" value="1"/>
</dbReference>
<evidence type="ECO:0000256" key="1">
    <source>
        <dbReference type="ARBA" id="ARBA00004651"/>
    </source>
</evidence>
<evidence type="ECO:0000313" key="8">
    <source>
        <dbReference type="Proteomes" id="UP000269847"/>
    </source>
</evidence>
<dbReference type="PANTHER" id="PTHR23517:SF2">
    <property type="entry name" value="MULTIDRUG RESISTANCE PROTEIN MDTH"/>
    <property type="match status" value="1"/>
</dbReference>
<dbReference type="InterPro" id="IPR020846">
    <property type="entry name" value="MFS_dom"/>
</dbReference>
<evidence type="ECO:0000256" key="3">
    <source>
        <dbReference type="ARBA" id="ARBA00022475"/>
    </source>
</evidence>
<evidence type="ECO:0000256" key="6">
    <source>
        <dbReference type="ARBA" id="ARBA00023136"/>
    </source>
</evidence>
<dbReference type="PROSITE" id="PS50850">
    <property type="entry name" value="MFS"/>
    <property type="match status" value="1"/>
</dbReference>
<protein>
    <submittedName>
        <fullName evidence="7">MFS transporter</fullName>
    </submittedName>
</protein>
<dbReference type="RefSeq" id="WP_000253211.1">
    <property type="nucleotide sequence ID" value="NZ_CP014282.1"/>
</dbReference>
<comment type="subcellular location">
    <subcellularLocation>
        <location evidence="1">Cell membrane</location>
        <topology evidence="1">Multi-pass membrane protein</topology>
    </subcellularLocation>
</comment>
<dbReference type="InterPro" id="IPR001958">
    <property type="entry name" value="Tet-R_TetA/multi-R_MdtG-like"/>
</dbReference>
<dbReference type="GO" id="GO:0022857">
    <property type="term" value="F:transmembrane transporter activity"/>
    <property type="evidence" value="ECO:0007669"/>
    <property type="project" value="InterPro"/>
</dbReference>
<keyword evidence="2" id="KW-0813">Transport</keyword>
<dbReference type="AlphaFoldDB" id="A0A9W3V8R8"/>
<organism evidence="7 8">
    <name type="scientific">Bacillus thuringiensis</name>
    <dbReference type="NCBI Taxonomy" id="1428"/>
    <lineage>
        <taxon>Bacteria</taxon>
        <taxon>Bacillati</taxon>
        <taxon>Bacillota</taxon>
        <taxon>Bacilli</taxon>
        <taxon>Bacillales</taxon>
        <taxon>Bacillaceae</taxon>
        <taxon>Bacillus</taxon>
        <taxon>Bacillus cereus group</taxon>
    </lineage>
</organism>
<accession>A0A9W3V8R8</accession>
<dbReference type="InterPro" id="IPR011701">
    <property type="entry name" value="MFS"/>
</dbReference>